<comment type="caution">
    <text evidence="1">The sequence shown here is derived from an EMBL/GenBank/DDBJ whole genome shotgun (WGS) entry which is preliminary data.</text>
</comment>
<proteinExistence type="predicted"/>
<reference evidence="1 2" key="1">
    <citation type="journal article" date="2018" name="PLoS ONE">
        <title>The draft genome of Kipferlia bialata reveals reductive genome evolution in fornicate parasites.</title>
        <authorList>
            <person name="Tanifuji G."/>
            <person name="Takabayashi S."/>
            <person name="Kume K."/>
            <person name="Takagi M."/>
            <person name="Nakayama T."/>
            <person name="Kamikawa R."/>
            <person name="Inagaki Y."/>
            <person name="Hashimoto T."/>
        </authorList>
    </citation>
    <scope>NUCLEOTIDE SEQUENCE [LARGE SCALE GENOMIC DNA]</scope>
    <source>
        <strain evidence="1">NY0173</strain>
    </source>
</reference>
<evidence type="ECO:0000313" key="2">
    <source>
        <dbReference type="Proteomes" id="UP000265618"/>
    </source>
</evidence>
<protein>
    <submittedName>
        <fullName evidence="1">Uncharacterized protein</fullName>
    </submittedName>
</protein>
<dbReference type="EMBL" id="BDIP01001103">
    <property type="protein sequence ID" value="GIQ83584.1"/>
    <property type="molecule type" value="Genomic_DNA"/>
</dbReference>
<dbReference type="AlphaFoldDB" id="A0A9K3CXP3"/>
<evidence type="ECO:0000313" key="1">
    <source>
        <dbReference type="EMBL" id="GIQ83584.1"/>
    </source>
</evidence>
<name>A0A9K3CXP3_9EUKA</name>
<gene>
    <name evidence="1" type="ORF">KIPB_004929</name>
</gene>
<organism evidence="1 2">
    <name type="scientific">Kipferlia bialata</name>
    <dbReference type="NCBI Taxonomy" id="797122"/>
    <lineage>
        <taxon>Eukaryota</taxon>
        <taxon>Metamonada</taxon>
        <taxon>Carpediemonas-like organisms</taxon>
        <taxon>Kipferlia</taxon>
    </lineage>
</organism>
<dbReference type="Proteomes" id="UP000265618">
    <property type="component" value="Unassembled WGS sequence"/>
</dbReference>
<keyword evidence="2" id="KW-1185">Reference proteome</keyword>
<sequence>MASCGIGLTCLIFVVIRAIYTLKEVKGHRVATIDIFVGCCLVGDIVQASAYYLMADVQNTLSCKVWHIL</sequence>
<accession>A0A9K3CXP3</accession>